<organism evidence="2 3">
    <name type="scientific">Dactylonectria estremocensis</name>
    <dbReference type="NCBI Taxonomy" id="1079267"/>
    <lineage>
        <taxon>Eukaryota</taxon>
        <taxon>Fungi</taxon>
        <taxon>Dikarya</taxon>
        <taxon>Ascomycota</taxon>
        <taxon>Pezizomycotina</taxon>
        <taxon>Sordariomycetes</taxon>
        <taxon>Hypocreomycetidae</taxon>
        <taxon>Hypocreales</taxon>
        <taxon>Nectriaceae</taxon>
        <taxon>Dactylonectria</taxon>
    </lineage>
</organism>
<name>A0A9P9JBF4_9HYPO</name>
<evidence type="ECO:0008006" key="4">
    <source>
        <dbReference type="Google" id="ProtNLM"/>
    </source>
</evidence>
<proteinExistence type="predicted"/>
<accession>A0A9P9JBF4</accession>
<dbReference type="Proteomes" id="UP000717696">
    <property type="component" value="Unassembled WGS sequence"/>
</dbReference>
<keyword evidence="3" id="KW-1185">Reference proteome</keyword>
<dbReference type="AlphaFoldDB" id="A0A9P9JBF4"/>
<feature type="chain" id="PRO_5040461317" description="Secreted protein" evidence="1">
    <location>
        <begin position="17"/>
        <end position="111"/>
    </location>
</feature>
<reference evidence="2" key="1">
    <citation type="journal article" date="2021" name="Nat. Commun.">
        <title>Genetic determinants of endophytism in the Arabidopsis root mycobiome.</title>
        <authorList>
            <person name="Mesny F."/>
            <person name="Miyauchi S."/>
            <person name="Thiergart T."/>
            <person name="Pickel B."/>
            <person name="Atanasova L."/>
            <person name="Karlsson M."/>
            <person name="Huettel B."/>
            <person name="Barry K.W."/>
            <person name="Haridas S."/>
            <person name="Chen C."/>
            <person name="Bauer D."/>
            <person name="Andreopoulos W."/>
            <person name="Pangilinan J."/>
            <person name="LaButti K."/>
            <person name="Riley R."/>
            <person name="Lipzen A."/>
            <person name="Clum A."/>
            <person name="Drula E."/>
            <person name="Henrissat B."/>
            <person name="Kohler A."/>
            <person name="Grigoriev I.V."/>
            <person name="Martin F.M."/>
            <person name="Hacquard S."/>
        </authorList>
    </citation>
    <scope>NUCLEOTIDE SEQUENCE</scope>
    <source>
        <strain evidence="2">MPI-CAGE-AT-0021</strain>
    </source>
</reference>
<sequence length="111" mass="12346">MSFVIFALFAEPIVLTLRSRRLTYCRSRVGGFPEHEWHLTARILVRQSTATVCLQFSPVVAAIAGLLQRGPSNLRGVSLNCRQRNRARGRFEAEKILGVGIDGQPLVACPR</sequence>
<keyword evidence="1" id="KW-0732">Signal</keyword>
<protein>
    <recommendedName>
        <fullName evidence="4">Secreted protein</fullName>
    </recommendedName>
</protein>
<feature type="signal peptide" evidence="1">
    <location>
        <begin position="1"/>
        <end position="16"/>
    </location>
</feature>
<comment type="caution">
    <text evidence="2">The sequence shown here is derived from an EMBL/GenBank/DDBJ whole genome shotgun (WGS) entry which is preliminary data.</text>
</comment>
<gene>
    <name evidence="2" type="ORF">B0J13DRAFT_185051</name>
</gene>
<dbReference type="EMBL" id="JAGMUU010000003">
    <property type="protein sequence ID" value="KAH7157951.1"/>
    <property type="molecule type" value="Genomic_DNA"/>
</dbReference>
<evidence type="ECO:0000313" key="2">
    <source>
        <dbReference type="EMBL" id="KAH7157951.1"/>
    </source>
</evidence>
<evidence type="ECO:0000256" key="1">
    <source>
        <dbReference type="SAM" id="SignalP"/>
    </source>
</evidence>
<evidence type="ECO:0000313" key="3">
    <source>
        <dbReference type="Proteomes" id="UP000717696"/>
    </source>
</evidence>